<dbReference type="Proteomes" id="UP000015605">
    <property type="component" value="Unassembled WGS sequence"/>
</dbReference>
<accession>T0GAS3</accession>
<protein>
    <submittedName>
        <fullName evidence="1">Uncharacterized protein</fullName>
    </submittedName>
</protein>
<comment type="caution">
    <text evidence="1">The sequence shown here is derived from an EMBL/GenBank/DDBJ whole genome shotgun (WGS) entry which is preliminary data.</text>
</comment>
<name>T0GAS3_HELPX</name>
<evidence type="ECO:0000313" key="2">
    <source>
        <dbReference type="Proteomes" id="UP000015605"/>
    </source>
</evidence>
<evidence type="ECO:0000313" key="1">
    <source>
        <dbReference type="EMBL" id="EPZ93102.1"/>
    </source>
</evidence>
<organism evidence="1 2">
    <name type="scientific">Helicobacter pylori UM114</name>
    <dbReference type="NCBI Taxonomy" id="1355531"/>
    <lineage>
        <taxon>Bacteria</taxon>
        <taxon>Pseudomonadati</taxon>
        <taxon>Campylobacterota</taxon>
        <taxon>Epsilonproteobacteria</taxon>
        <taxon>Campylobacterales</taxon>
        <taxon>Helicobacteraceae</taxon>
        <taxon>Helicobacter</taxon>
    </lineage>
</organism>
<dbReference type="AlphaFoldDB" id="T0GAS3"/>
<proteinExistence type="predicted"/>
<dbReference type="EMBL" id="AUSS01000012">
    <property type="protein sequence ID" value="EPZ93102.1"/>
    <property type="molecule type" value="Genomic_DNA"/>
</dbReference>
<dbReference type="PATRIC" id="fig|1355531.3.peg.636"/>
<sequence>MQKKRVEYRDIAQKIHYFSQDKHLYEVSIHSIKVFASHYYDLVVKERWFKPIKTFFQKNFFQKKF</sequence>
<gene>
    <name evidence="1" type="ORF">N207_00840</name>
</gene>
<reference evidence="1 2" key="1">
    <citation type="journal article" date="2013" name="Genome Announc.">
        <title>Multiple genome sequences of Helicobacter pylori strains of diverse disease and antibiotic resistance backgrounds from Malaysia.</title>
        <authorList>
            <person name="Rehvathy V."/>
            <person name="Tan M.H."/>
            <person name="Gunaletchumy S.P."/>
            <person name="Teh X."/>
            <person name="Wang S."/>
            <person name="Baybayan P."/>
            <person name="Singh S."/>
            <person name="Ashby M."/>
            <person name="Kaakoush N.O."/>
            <person name="Mitchell H.M."/>
            <person name="Croft L.J."/>
            <person name="Goh K.L."/>
            <person name="Loke M.F."/>
            <person name="Vadivelu J."/>
        </authorList>
    </citation>
    <scope>NUCLEOTIDE SEQUENCE [LARGE SCALE GENOMIC DNA]</scope>
    <source>
        <strain evidence="1 2">UM114</strain>
    </source>
</reference>